<dbReference type="InterPro" id="IPR011463">
    <property type="entry name" value="DUF1569"/>
</dbReference>
<comment type="caution">
    <text evidence="1">The sequence shown here is derived from an EMBL/GenBank/DDBJ whole genome shotgun (WGS) entry which is preliminary data.</text>
</comment>
<gene>
    <name evidence="1" type="ORF">AAFH49_21910</name>
</gene>
<accession>A0ABU9M1G7</accession>
<evidence type="ECO:0000313" key="2">
    <source>
        <dbReference type="Proteomes" id="UP001479606"/>
    </source>
</evidence>
<sequence>MSDFPYSEAEIIDFLQRDVPRLLVHLGPIQVPNWGQMTAQHMVEHLTGAVRLSMGRYGLPAPPPSPALDEVQAYLQADAPFNISTPNPATARKLGPVHQPSLAAAISLLLLTLDEFFDHYAQQPAATAVHPAFGNLNFRQWQVFHFKHFHHHLRQFGLIPTSLLPRPLGARQSN</sequence>
<evidence type="ECO:0000313" key="1">
    <source>
        <dbReference type="EMBL" id="MEL5996882.1"/>
    </source>
</evidence>
<dbReference type="Gene3D" id="1.20.120.450">
    <property type="entry name" value="dinb family like domain"/>
    <property type="match status" value="1"/>
</dbReference>
<dbReference type="Pfam" id="PF07606">
    <property type="entry name" value="DUF1569"/>
    <property type="match status" value="1"/>
</dbReference>
<dbReference type="InterPro" id="IPR034660">
    <property type="entry name" value="DinB/YfiT-like"/>
</dbReference>
<name>A0ABU9M1G7_9BACT</name>
<organism evidence="1 2">
    <name type="scientific">Hymenobacter segetis</name>
    <dbReference type="NCBI Taxonomy" id="2025509"/>
    <lineage>
        <taxon>Bacteria</taxon>
        <taxon>Pseudomonadati</taxon>
        <taxon>Bacteroidota</taxon>
        <taxon>Cytophagia</taxon>
        <taxon>Cytophagales</taxon>
        <taxon>Hymenobacteraceae</taxon>
        <taxon>Hymenobacter</taxon>
    </lineage>
</organism>
<dbReference type="EMBL" id="JBCEVZ010000105">
    <property type="protein sequence ID" value="MEL5996882.1"/>
    <property type="molecule type" value="Genomic_DNA"/>
</dbReference>
<keyword evidence="2" id="KW-1185">Reference proteome</keyword>
<dbReference type="RefSeq" id="WP_342301573.1">
    <property type="nucleotide sequence ID" value="NZ_JBCEVZ010000105.1"/>
</dbReference>
<reference evidence="1 2" key="1">
    <citation type="journal article" date="2018" name="Arch. Microbiol.">
        <title>Hymenobacter segetis sp. nov., isolated from soil.</title>
        <authorList>
            <person name="Ten L.N."/>
            <person name="Lim S.J."/>
            <person name="Kim B.O."/>
            <person name="Kang I.K."/>
            <person name="Jung H.Y."/>
        </authorList>
    </citation>
    <scope>NUCLEOTIDE SEQUENCE [LARGE SCALE GENOMIC DNA]</scope>
    <source>
        <strain evidence="1 2">S7-3-11</strain>
    </source>
</reference>
<dbReference type="Proteomes" id="UP001479606">
    <property type="component" value="Unassembled WGS sequence"/>
</dbReference>
<proteinExistence type="predicted"/>
<protein>
    <submittedName>
        <fullName evidence="1">DUF1569 domain-containing protein</fullName>
    </submittedName>
</protein>